<feature type="domain" description="Chromo" evidence="2">
    <location>
        <begin position="475"/>
        <end position="541"/>
    </location>
</feature>
<protein>
    <recommendedName>
        <fullName evidence="6">Integrase catalytic domain-containing protein</fullName>
    </recommendedName>
</protein>
<sequence length="1131" mass="129689">MLQFYYDCIDFYFNRSDFQYQEMDTDSAYIAFSCDNPFQDCIKPELRSHFKEHKYDWFPRDYNTEVAKFDHRTPGLFKDEWSGDAMVSLSSKNYICYLPDETYKVKVSAKGIQQGSGRNNGVLNPDGFETVVRDRITLQGTNKGFRLSKETKSIITYTQTKTALNYYYDKRRIMDALLKKLYYDPKTGFIGAQALYQKAKELNPKITFKIVKDWYGSQPDIQRFQEQKKRFNGFKIASHNPNSWQIDLAFWEKRPILTAININSRLGYAKLLRNKTAATVLEALKAFVRLHKVDILTSDNGSEFMNFQAQELFKSKTIEHYNNEPGDYGTMGKIERFNRTLKQKLTKMSSKRITQKLVTDVIENYNTTFHRSIGMTPNEAKGKVMNADLSHNQVEADRIEKEFDVGSSVLYRLKKQTFDKEAARWSKAVYKIVGIDGYRVQIRSKNGHTLYKAPNDLKMVNTETTDAVINRGDILEAEKILDHKTTRSGKYKYLIKWLGNEPDSWEPQDNLRLINKNRKSMLEKEINMFPNFTSLAQREQKRQELLERAQRRVRQSNTKRQMYAGTSWASDITNGVTTVPKKSTESTQTDSSESAEPLKKTLIDGYSQTNPEVSTPQVDSQSQTDGFASRLSDSSTPNVRPVMIDVGVDSGVQMVDSSINTDRVNQTDRNIQARPQTSDVGIDNTQQTADVGIDNTPKMLDAETNMKNMKNMDTEDQVEARSWIKKLFTANPNWVALRIKPIKRKTGKDDNRYFLGEKGSLIAAKTGRKSKTYQSIDWVATEEKIRGICLMTGFEDIERYVYENDDPALKKNLVVNLQLLNRAILDNTKSTDTSARIKSSEGTQYRDDTLQKLHDESEAAFQKYGEAQRKYDEAKRTVKGNNSKSARSALKAATAAMKATKAVYQIKAKSYSDAKNYTEVDQFSDRQDERTVRQTVNNMVDRVGSGAKRNLQGRGLRGAGVAPLEGVVRRGRTYNLNEIQGLATPSAYIYRQLGSKYIRIPDLDNKTLVIVQPNRRKCGPKCQISDSLQSMIRTLVYKNHIDQASYDKLSIDDRKLFKEILAITHLQYNFHDHLEDPLDSLRAEYDKLKGELELGNDNPSIIKQLKSLSVDMYSNRLISDSEFKDIIVRLI</sequence>
<dbReference type="InterPro" id="IPR023780">
    <property type="entry name" value="Chromo_domain"/>
</dbReference>
<evidence type="ECO:0000259" key="2">
    <source>
        <dbReference type="PROSITE" id="PS50013"/>
    </source>
</evidence>
<comment type="caution">
    <text evidence="4">The sequence shown here is derived from an EMBL/GenBank/DDBJ whole genome shotgun (WGS) entry which is preliminary data.</text>
</comment>
<dbReference type="CDD" id="cd00024">
    <property type="entry name" value="CD_CSD"/>
    <property type="match status" value="1"/>
</dbReference>
<dbReference type="InterPro" id="IPR000953">
    <property type="entry name" value="Chromo/chromo_shadow_dom"/>
</dbReference>
<feature type="compositionally biased region" description="Low complexity" evidence="1">
    <location>
        <begin position="585"/>
        <end position="595"/>
    </location>
</feature>
<dbReference type="OrthoDB" id="6621683at2759"/>
<evidence type="ECO:0000259" key="3">
    <source>
        <dbReference type="PROSITE" id="PS50994"/>
    </source>
</evidence>
<feature type="domain" description="Integrase catalytic" evidence="3">
    <location>
        <begin position="237"/>
        <end position="385"/>
    </location>
</feature>
<dbReference type="PANTHER" id="PTHR33206">
    <property type="entry name" value="PROTEIN CBG10425"/>
    <property type="match status" value="1"/>
</dbReference>
<dbReference type="SUPFAM" id="SSF53098">
    <property type="entry name" value="Ribonuclease H-like"/>
    <property type="match status" value="1"/>
</dbReference>
<evidence type="ECO:0000313" key="4">
    <source>
        <dbReference type="EMBL" id="ETO61421.1"/>
    </source>
</evidence>
<dbReference type="Pfam" id="PF00385">
    <property type="entry name" value="Chromo"/>
    <property type="match status" value="1"/>
</dbReference>
<feature type="compositionally biased region" description="Polar residues" evidence="1">
    <location>
        <begin position="567"/>
        <end position="581"/>
    </location>
</feature>
<accession>A0A080Z460</accession>
<evidence type="ECO:0000256" key="1">
    <source>
        <dbReference type="SAM" id="MobiDB-lite"/>
    </source>
</evidence>
<dbReference type="Gene3D" id="2.40.50.40">
    <property type="match status" value="1"/>
</dbReference>
<dbReference type="EMBL" id="ANJA01003786">
    <property type="protein sequence ID" value="ETO61421.1"/>
    <property type="molecule type" value="Genomic_DNA"/>
</dbReference>
<name>A0A080Z460_PHYNI</name>
<dbReference type="GO" id="GO:0015074">
    <property type="term" value="P:DNA integration"/>
    <property type="evidence" value="ECO:0007669"/>
    <property type="project" value="InterPro"/>
</dbReference>
<feature type="region of interest" description="Disordered" evidence="1">
    <location>
        <begin position="551"/>
        <end position="640"/>
    </location>
</feature>
<feature type="compositionally biased region" description="Polar residues" evidence="1">
    <location>
        <begin position="606"/>
        <end position="638"/>
    </location>
</feature>
<dbReference type="AlphaFoldDB" id="A0A080Z460"/>
<dbReference type="InterPro" id="IPR036397">
    <property type="entry name" value="RNaseH_sf"/>
</dbReference>
<dbReference type="SMART" id="SM00298">
    <property type="entry name" value="CHROMO"/>
    <property type="match status" value="1"/>
</dbReference>
<dbReference type="GO" id="GO:0003676">
    <property type="term" value="F:nucleic acid binding"/>
    <property type="evidence" value="ECO:0007669"/>
    <property type="project" value="InterPro"/>
</dbReference>
<evidence type="ECO:0000313" key="5">
    <source>
        <dbReference type="Proteomes" id="UP000028582"/>
    </source>
</evidence>
<evidence type="ECO:0008006" key="6">
    <source>
        <dbReference type="Google" id="ProtNLM"/>
    </source>
</evidence>
<proteinExistence type="predicted"/>
<dbReference type="PROSITE" id="PS50994">
    <property type="entry name" value="INTEGRASE"/>
    <property type="match status" value="1"/>
</dbReference>
<dbReference type="PANTHER" id="PTHR33206:SF1">
    <property type="entry name" value="DNA-DIRECTED DNA POLYMERASE"/>
    <property type="match status" value="1"/>
</dbReference>
<dbReference type="Proteomes" id="UP000028582">
    <property type="component" value="Unassembled WGS sequence"/>
</dbReference>
<dbReference type="PROSITE" id="PS50013">
    <property type="entry name" value="CHROMO_2"/>
    <property type="match status" value="1"/>
</dbReference>
<organism evidence="4 5">
    <name type="scientific">Phytophthora nicotianae P1976</name>
    <dbReference type="NCBI Taxonomy" id="1317066"/>
    <lineage>
        <taxon>Eukaryota</taxon>
        <taxon>Sar</taxon>
        <taxon>Stramenopiles</taxon>
        <taxon>Oomycota</taxon>
        <taxon>Peronosporomycetes</taxon>
        <taxon>Peronosporales</taxon>
        <taxon>Peronosporaceae</taxon>
        <taxon>Phytophthora</taxon>
    </lineage>
</organism>
<dbReference type="InterPro" id="IPR012337">
    <property type="entry name" value="RNaseH-like_sf"/>
</dbReference>
<reference evidence="4 5" key="1">
    <citation type="submission" date="2013-11" db="EMBL/GenBank/DDBJ databases">
        <title>The Genome Sequence of Phytophthora parasitica P1976.</title>
        <authorList>
            <consortium name="The Broad Institute Genomics Platform"/>
            <person name="Russ C."/>
            <person name="Tyler B."/>
            <person name="Panabieres F."/>
            <person name="Shan W."/>
            <person name="Tripathy S."/>
            <person name="Grunwald N."/>
            <person name="Machado M."/>
            <person name="Johnson C.S."/>
            <person name="Walker B."/>
            <person name="Young S."/>
            <person name="Zeng Q."/>
            <person name="Gargeya S."/>
            <person name="Fitzgerald M."/>
            <person name="Haas B."/>
            <person name="Abouelleil A."/>
            <person name="Allen A.W."/>
            <person name="Alvarado L."/>
            <person name="Arachchi H.M."/>
            <person name="Berlin A.M."/>
            <person name="Chapman S.B."/>
            <person name="Gainer-Dewar J."/>
            <person name="Goldberg J."/>
            <person name="Griggs A."/>
            <person name="Gujja S."/>
            <person name="Hansen M."/>
            <person name="Howarth C."/>
            <person name="Imamovic A."/>
            <person name="Ireland A."/>
            <person name="Larimer J."/>
            <person name="McCowan C."/>
            <person name="Murphy C."/>
            <person name="Pearson M."/>
            <person name="Poon T.W."/>
            <person name="Priest M."/>
            <person name="Roberts A."/>
            <person name="Saif S."/>
            <person name="Shea T."/>
            <person name="Sisk P."/>
            <person name="Sykes S."/>
            <person name="Wortman J."/>
            <person name="Nusbaum C."/>
            <person name="Birren B."/>
        </authorList>
    </citation>
    <scope>NUCLEOTIDE SEQUENCE [LARGE SCALE GENOMIC DNA]</scope>
    <source>
        <strain evidence="4 5">P1976</strain>
    </source>
</reference>
<gene>
    <name evidence="4" type="ORF">F444_20559</name>
</gene>
<dbReference type="Gene3D" id="3.30.420.10">
    <property type="entry name" value="Ribonuclease H-like superfamily/Ribonuclease H"/>
    <property type="match status" value="1"/>
</dbReference>
<dbReference type="InterPro" id="IPR016197">
    <property type="entry name" value="Chromo-like_dom_sf"/>
</dbReference>
<dbReference type="SUPFAM" id="SSF54160">
    <property type="entry name" value="Chromo domain-like"/>
    <property type="match status" value="1"/>
</dbReference>
<dbReference type="InterPro" id="IPR001584">
    <property type="entry name" value="Integrase_cat-core"/>
</dbReference>